<gene>
    <name evidence="1" type="ORF">C1H76_7246</name>
</gene>
<sequence length="293" mass="32107">MVLVTADALLQTPAPRRRKMSISAPIFFSDMVLEDSLDAYLRELGPVQPLPTPPIAKRERKKSIYPVTLASPDEMIYEDARMLRGIARKLSIMNSHASGSAAVPLSTVVQYLEAAKLSLGCIALTYNILANYKITPSHHKRHDSAGPNIDASLDGEFDKLPRPELVLLAAFRLASSFLDDHPTPVTWWTKTVTHNAYREEELLDMTSEMFASVGWKLPVFAAPPAINSALASLPIKGLPKKPVDMAINCAVEAPTVNDVNFLAPPERRKSSVVDPVSPYTIVKRTSGYFGVTA</sequence>
<evidence type="ECO:0000313" key="2">
    <source>
        <dbReference type="Proteomes" id="UP000308133"/>
    </source>
</evidence>
<organism evidence="1 2">
    <name type="scientific">Elsinoe australis</name>
    <dbReference type="NCBI Taxonomy" id="40998"/>
    <lineage>
        <taxon>Eukaryota</taxon>
        <taxon>Fungi</taxon>
        <taxon>Dikarya</taxon>
        <taxon>Ascomycota</taxon>
        <taxon>Pezizomycotina</taxon>
        <taxon>Dothideomycetes</taxon>
        <taxon>Dothideomycetidae</taxon>
        <taxon>Myriangiales</taxon>
        <taxon>Elsinoaceae</taxon>
        <taxon>Elsinoe</taxon>
    </lineage>
</organism>
<name>A0A4U7AVG2_9PEZI</name>
<accession>A0A4U7AVG2</accession>
<comment type="caution">
    <text evidence="1">The sequence shown here is derived from an EMBL/GenBank/DDBJ whole genome shotgun (WGS) entry which is preliminary data.</text>
</comment>
<evidence type="ECO:0008006" key="3">
    <source>
        <dbReference type="Google" id="ProtNLM"/>
    </source>
</evidence>
<reference evidence="1 2" key="1">
    <citation type="submission" date="2018-02" db="EMBL/GenBank/DDBJ databases">
        <title>Draft genome sequences of Elsinoe sp., causing black scab on jojoba.</title>
        <authorList>
            <person name="Stodart B."/>
            <person name="Jeffress S."/>
            <person name="Ash G."/>
            <person name="Arun Chinnappa K."/>
        </authorList>
    </citation>
    <scope>NUCLEOTIDE SEQUENCE [LARGE SCALE GENOMIC DNA]</scope>
    <source>
        <strain evidence="1 2">Hillstone_2</strain>
    </source>
</reference>
<evidence type="ECO:0000313" key="1">
    <source>
        <dbReference type="EMBL" id="TKX20436.1"/>
    </source>
</evidence>
<dbReference type="Proteomes" id="UP000308133">
    <property type="component" value="Unassembled WGS sequence"/>
</dbReference>
<dbReference type="EMBL" id="PTQR01000088">
    <property type="protein sequence ID" value="TKX20436.1"/>
    <property type="molecule type" value="Genomic_DNA"/>
</dbReference>
<dbReference type="AlphaFoldDB" id="A0A4U7AVG2"/>
<proteinExistence type="predicted"/>
<protein>
    <recommendedName>
        <fullName evidence="3">Cyclin N-terminal domain-containing protein</fullName>
    </recommendedName>
</protein>